<dbReference type="SUPFAM" id="SSF109854">
    <property type="entry name" value="DinB/YfiT-like putative metalloenzymes"/>
    <property type="match status" value="1"/>
</dbReference>
<dbReference type="PATRIC" id="fig|1300343.5.peg.134"/>
<dbReference type="EMBL" id="JSAQ01000001">
    <property type="protein sequence ID" value="KGO06499.1"/>
    <property type="molecule type" value="Genomic_DNA"/>
</dbReference>
<sequence>MTTSQHLAKHLKEFISGPNTTGSHLKEHLDDITLEEANQAVYGLNTIAKLVYHINYYIEAVSGVLDGEPLTAKDIYSYDAPILKSQEAWKLRLYTLYTNLDRCASQASRLTDQELKSNFVLEKYGTYERNLMGLLEHSHYHFGQIVVLKKIIRQQPVQ</sequence>
<reference evidence="1 2" key="1">
    <citation type="submission" date="2014-10" db="EMBL/GenBank/DDBJ databases">
        <title>Draft genome sequence of the proteorhodopsin-containing marine bacterium Dokdonia donghaensis.</title>
        <authorList>
            <person name="Gomez-Consarnau L."/>
            <person name="Gonzalez J.M."/>
            <person name="Riedel T."/>
            <person name="Jaenicke S."/>
            <person name="Wagner-Doebler I."/>
            <person name="Fuhrman J.A."/>
        </authorList>
    </citation>
    <scope>NUCLEOTIDE SEQUENCE [LARGE SCALE GENOMIC DNA]</scope>
    <source>
        <strain evidence="1 2">DSW-1</strain>
    </source>
</reference>
<dbReference type="KEGG" id="ddo:I597_0135"/>
<keyword evidence="2" id="KW-1185">Reference proteome</keyword>
<dbReference type="Gene3D" id="1.20.120.450">
    <property type="entry name" value="dinb family like domain"/>
    <property type="match status" value="1"/>
</dbReference>
<protein>
    <recommendedName>
        <fullName evidence="3">DUF1572 domain-containing protein</fullName>
    </recommendedName>
</protein>
<dbReference type="InterPro" id="IPR034660">
    <property type="entry name" value="DinB/YfiT-like"/>
</dbReference>
<organism evidence="1 2">
    <name type="scientific">Dokdonia donghaensis DSW-1</name>
    <dbReference type="NCBI Taxonomy" id="1300343"/>
    <lineage>
        <taxon>Bacteria</taxon>
        <taxon>Pseudomonadati</taxon>
        <taxon>Bacteroidota</taxon>
        <taxon>Flavobacteriia</taxon>
        <taxon>Flavobacteriales</taxon>
        <taxon>Flavobacteriaceae</taxon>
        <taxon>Dokdonia</taxon>
    </lineage>
</organism>
<evidence type="ECO:0008006" key="3">
    <source>
        <dbReference type="Google" id="ProtNLM"/>
    </source>
</evidence>
<dbReference type="AlphaFoldDB" id="A0A0A2GTA1"/>
<proteinExistence type="predicted"/>
<dbReference type="Proteomes" id="UP000030140">
    <property type="component" value="Unassembled WGS sequence"/>
</dbReference>
<evidence type="ECO:0000313" key="2">
    <source>
        <dbReference type="Proteomes" id="UP000030140"/>
    </source>
</evidence>
<evidence type="ECO:0000313" key="1">
    <source>
        <dbReference type="EMBL" id="KGO06499.1"/>
    </source>
</evidence>
<dbReference type="OrthoDB" id="9814103at2"/>
<comment type="caution">
    <text evidence="1">The sequence shown here is derived from an EMBL/GenBank/DDBJ whole genome shotgun (WGS) entry which is preliminary data.</text>
</comment>
<name>A0A0A2GTA1_9FLAO</name>
<gene>
    <name evidence="1" type="ORF">NV36_06370</name>
</gene>
<accession>A0A0A2GTA1</accession>
<dbReference type="RefSeq" id="WP_035325561.1">
    <property type="nucleotide sequence ID" value="NZ_CP015125.1"/>
</dbReference>